<gene>
    <name evidence="2" type="ORF">GCM10010990_09120</name>
</gene>
<comment type="caution">
    <text evidence="2">The sequence shown here is derived from an EMBL/GenBank/DDBJ whole genome shotgun (WGS) entry which is preliminary data.</text>
</comment>
<feature type="transmembrane region" description="Helical" evidence="1">
    <location>
        <begin position="30"/>
        <end position="53"/>
    </location>
</feature>
<keyword evidence="1" id="KW-0472">Membrane</keyword>
<keyword evidence="3" id="KW-1185">Reference proteome</keyword>
<dbReference type="OrthoDB" id="7605653at2"/>
<protein>
    <recommendedName>
        <fullName evidence="4">SMODS and SLOG-associating 2TM effector domain-containing protein</fullName>
    </recommendedName>
</protein>
<dbReference type="EMBL" id="BMIP01000001">
    <property type="protein sequence ID" value="GGD61829.1"/>
    <property type="molecule type" value="Genomic_DNA"/>
</dbReference>
<accession>A0A917DRI6</accession>
<sequence>MNREERLDERYRLAFRAEYSSRYHRRRATFLINLDKLLTTLVLICGTGAFLSFMDHGPQWLGRTAALSVTLITIFQVIFSFGLAGARHGEWLRRWERLATDIRATPTPDESTLRAWDELRAGIESECVGELRALAIDCENAARSYLGVSEGHRPIGRLQRLFIHFGTFQQEFEMRQ</sequence>
<name>A0A917DRI6_9SPHN</name>
<reference evidence="2" key="2">
    <citation type="submission" date="2020-09" db="EMBL/GenBank/DDBJ databases">
        <authorList>
            <person name="Sun Q."/>
            <person name="Zhou Y."/>
        </authorList>
    </citation>
    <scope>NUCLEOTIDE SEQUENCE</scope>
    <source>
        <strain evidence="2">CGMCC 1.15360</strain>
    </source>
</reference>
<reference evidence="2" key="1">
    <citation type="journal article" date="2014" name="Int. J. Syst. Evol. Microbiol.">
        <title>Complete genome sequence of Corynebacterium casei LMG S-19264T (=DSM 44701T), isolated from a smear-ripened cheese.</title>
        <authorList>
            <consortium name="US DOE Joint Genome Institute (JGI-PGF)"/>
            <person name="Walter F."/>
            <person name="Albersmeier A."/>
            <person name="Kalinowski J."/>
            <person name="Ruckert C."/>
        </authorList>
    </citation>
    <scope>NUCLEOTIDE SEQUENCE</scope>
    <source>
        <strain evidence="2">CGMCC 1.15360</strain>
    </source>
</reference>
<dbReference type="AlphaFoldDB" id="A0A917DRI6"/>
<feature type="transmembrane region" description="Helical" evidence="1">
    <location>
        <begin position="65"/>
        <end position="86"/>
    </location>
</feature>
<evidence type="ECO:0000313" key="3">
    <source>
        <dbReference type="Proteomes" id="UP000612349"/>
    </source>
</evidence>
<evidence type="ECO:0008006" key="4">
    <source>
        <dbReference type="Google" id="ProtNLM"/>
    </source>
</evidence>
<organism evidence="2 3">
    <name type="scientific">Croceicoccus mobilis</name>
    <dbReference type="NCBI Taxonomy" id="1703339"/>
    <lineage>
        <taxon>Bacteria</taxon>
        <taxon>Pseudomonadati</taxon>
        <taxon>Pseudomonadota</taxon>
        <taxon>Alphaproteobacteria</taxon>
        <taxon>Sphingomonadales</taxon>
        <taxon>Erythrobacteraceae</taxon>
        <taxon>Croceicoccus</taxon>
    </lineage>
</organism>
<dbReference type="RefSeq" id="WP_156522029.1">
    <property type="nucleotide sequence ID" value="NZ_BMIP01000001.1"/>
</dbReference>
<dbReference type="Proteomes" id="UP000612349">
    <property type="component" value="Unassembled WGS sequence"/>
</dbReference>
<keyword evidence="1" id="KW-0812">Transmembrane</keyword>
<evidence type="ECO:0000256" key="1">
    <source>
        <dbReference type="SAM" id="Phobius"/>
    </source>
</evidence>
<evidence type="ECO:0000313" key="2">
    <source>
        <dbReference type="EMBL" id="GGD61829.1"/>
    </source>
</evidence>
<proteinExistence type="predicted"/>
<keyword evidence="1" id="KW-1133">Transmembrane helix</keyword>